<accession>A0AAD3QYG0</accession>
<sequence>MSAVDRTGAPEPHLENRPSRNQDFKHPLRLLAQPRHPVSRSTWPPDGSRSAQHAHRRPIYVSFVSKAILWDRGHCHYTTSPSISGRAAEYRACLPTDPSAGGENLGPSSLARKCPQRRPPGGPLVGVKGPGHGDLPLLSEPCL</sequence>
<feature type="region of interest" description="Disordered" evidence="1">
    <location>
        <begin position="1"/>
        <end position="56"/>
    </location>
</feature>
<evidence type="ECO:0000256" key="1">
    <source>
        <dbReference type="SAM" id="MobiDB-lite"/>
    </source>
</evidence>
<gene>
    <name evidence="2" type="ORF">AKAME5_000229000</name>
</gene>
<evidence type="ECO:0000313" key="3">
    <source>
        <dbReference type="Proteomes" id="UP001279410"/>
    </source>
</evidence>
<reference evidence="2" key="1">
    <citation type="submission" date="2022-08" db="EMBL/GenBank/DDBJ databases">
        <title>Genome sequencing of akame (Lates japonicus).</title>
        <authorList>
            <person name="Hashiguchi Y."/>
            <person name="Takahashi H."/>
        </authorList>
    </citation>
    <scope>NUCLEOTIDE SEQUENCE</scope>
    <source>
        <strain evidence="2">Kochi</strain>
    </source>
</reference>
<evidence type="ECO:0000313" key="2">
    <source>
        <dbReference type="EMBL" id="GLD48286.1"/>
    </source>
</evidence>
<dbReference type="Proteomes" id="UP001279410">
    <property type="component" value="Unassembled WGS sequence"/>
</dbReference>
<organism evidence="2 3">
    <name type="scientific">Lates japonicus</name>
    <name type="common">Japanese lates</name>
    <dbReference type="NCBI Taxonomy" id="270547"/>
    <lineage>
        <taxon>Eukaryota</taxon>
        <taxon>Metazoa</taxon>
        <taxon>Chordata</taxon>
        <taxon>Craniata</taxon>
        <taxon>Vertebrata</taxon>
        <taxon>Euteleostomi</taxon>
        <taxon>Actinopterygii</taxon>
        <taxon>Neopterygii</taxon>
        <taxon>Teleostei</taxon>
        <taxon>Neoteleostei</taxon>
        <taxon>Acanthomorphata</taxon>
        <taxon>Carangaria</taxon>
        <taxon>Carangaria incertae sedis</taxon>
        <taxon>Centropomidae</taxon>
        <taxon>Lates</taxon>
    </lineage>
</organism>
<dbReference type="AlphaFoldDB" id="A0AAD3QYG0"/>
<name>A0AAD3QYG0_LATJO</name>
<dbReference type="EMBL" id="BRZM01000005">
    <property type="protein sequence ID" value="GLD48286.1"/>
    <property type="molecule type" value="Genomic_DNA"/>
</dbReference>
<keyword evidence="3" id="KW-1185">Reference proteome</keyword>
<comment type="caution">
    <text evidence="2">The sequence shown here is derived from an EMBL/GenBank/DDBJ whole genome shotgun (WGS) entry which is preliminary data.</text>
</comment>
<protein>
    <submittedName>
        <fullName evidence="2">Flocculation protein FLO11-like protein</fullName>
    </submittedName>
</protein>
<feature type="region of interest" description="Disordered" evidence="1">
    <location>
        <begin position="114"/>
        <end position="143"/>
    </location>
</feature>
<proteinExistence type="predicted"/>
<feature type="compositionally biased region" description="Basic and acidic residues" evidence="1">
    <location>
        <begin position="12"/>
        <end position="26"/>
    </location>
</feature>